<reference evidence="7 8" key="1">
    <citation type="journal article" date="2023" name="Elife">
        <title>Identification of key yeast species and microbe-microbe interactions impacting larval growth of Drosophila in the wild.</title>
        <authorList>
            <person name="Mure A."/>
            <person name="Sugiura Y."/>
            <person name="Maeda R."/>
            <person name="Honda K."/>
            <person name="Sakurai N."/>
            <person name="Takahashi Y."/>
            <person name="Watada M."/>
            <person name="Katoh T."/>
            <person name="Gotoh A."/>
            <person name="Gotoh Y."/>
            <person name="Taniguchi I."/>
            <person name="Nakamura K."/>
            <person name="Hayashi T."/>
            <person name="Katayama T."/>
            <person name="Uemura T."/>
            <person name="Hattori Y."/>
        </authorList>
    </citation>
    <scope>NUCLEOTIDE SEQUENCE [LARGE SCALE GENOMIC DNA]</scope>
    <source>
        <strain evidence="7 8">SB-73</strain>
    </source>
</reference>
<feature type="transmembrane region" description="Helical" evidence="5">
    <location>
        <begin position="50"/>
        <end position="71"/>
    </location>
</feature>
<evidence type="ECO:0000256" key="1">
    <source>
        <dbReference type="ARBA" id="ARBA00004127"/>
    </source>
</evidence>
<name>A0AAV5RL05_STABA</name>
<dbReference type="Proteomes" id="UP001362899">
    <property type="component" value="Unassembled WGS sequence"/>
</dbReference>
<dbReference type="AlphaFoldDB" id="A0AAV5RL05"/>
<protein>
    <recommendedName>
        <fullName evidence="6">DUF202 domain-containing protein</fullName>
    </recommendedName>
</protein>
<accession>A0AAV5RL05</accession>
<comment type="subcellular location">
    <subcellularLocation>
        <location evidence="1">Endomembrane system</location>
        <topology evidence="1">Multi-pass membrane protein</topology>
    </subcellularLocation>
</comment>
<dbReference type="EMBL" id="BTGC01000008">
    <property type="protein sequence ID" value="GMM51667.1"/>
    <property type="molecule type" value="Genomic_DNA"/>
</dbReference>
<dbReference type="InterPro" id="IPR003807">
    <property type="entry name" value="DUF202"/>
</dbReference>
<evidence type="ECO:0000256" key="2">
    <source>
        <dbReference type="ARBA" id="ARBA00022692"/>
    </source>
</evidence>
<organism evidence="7 8">
    <name type="scientific">Starmerella bacillaris</name>
    <name type="common">Yeast</name>
    <name type="synonym">Candida zemplinina</name>
    <dbReference type="NCBI Taxonomy" id="1247836"/>
    <lineage>
        <taxon>Eukaryota</taxon>
        <taxon>Fungi</taxon>
        <taxon>Dikarya</taxon>
        <taxon>Ascomycota</taxon>
        <taxon>Saccharomycotina</taxon>
        <taxon>Dipodascomycetes</taxon>
        <taxon>Dipodascales</taxon>
        <taxon>Trichomonascaceae</taxon>
        <taxon>Starmerella</taxon>
    </lineage>
</organism>
<evidence type="ECO:0000256" key="3">
    <source>
        <dbReference type="ARBA" id="ARBA00022989"/>
    </source>
</evidence>
<feature type="transmembrane region" description="Helical" evidence="5">
    <location>
        <begin position="20"/>
        <end position="38"/>
    </location>
</feature>
<evidence type="ECO:0000313" key="8">
    <source>
        <dbReference type="Proteomes" id="UP001362899"/>
    </source>
</evidence>
<gene>
    <name evidence="7" type="ORF">DASB73_026300</name>
</gene>
<proteinExistence type="predicted"/>
<evidence type="ECO:0000256" key="4">
    <source>
        <dbReference type="ARBA" id="ARBA00023136"/>
    </source>
</evidence>
<keyword evidence="2 5" id="KW-0812">Transmembrane</keyword>
<sequence>MLVDNEISEARDLLAGERNYLTILRTTFTVIVASSAVLMQSTLKRTTTTLDWVVSGMLALVALVLPISALVNYNSQTREYLNKRNLFRNSHLLIALLLTMSLLGIIVSVDALTHLHD</sequence>
<keyword evidence="4 5" id="KW-0472">Membrane</keyword>
<feature type="domain" description="DUF202" evidence="6">
    <location>
        <begin position="11"/>
        <end position="77"/>
    </location>
</feature>
<feature type="transmembrane region" description="Helical" evidence="5">
    <location>
        <begin position="91"/>
        <end position="112"/>
    </location>
</feature>
<evidence type="ECO:0000259" key="6">
    <source>
        <dbReference type="Pfam" id="PF02656"/>
    </source>
</evidence>
<dbReference type="Pfam" id="PF02656">
    <property type="entry name" value="DUF202"/>
    <property type="match status" value="1"/>
</dbReference>
<comment type="caution">
    <text evidence="7">The sequence shown here is derived from an EMBL/GenBank/DDBJ whole genome shotgun (WGS) entry which is preliminary data.</text>
</comment>
<evidence type="ECO:0000256" key="5">
    <source>
        <dbReference type="SAM" id="Phobius"/>
    </source>
</evidence>
<keyword evidence="3 5" id="KW-1133">Transmembrane helix</keyword>
<keyword evidence="8" id="KW-1185">Reference proteome</keyword>
<evidence type="ECO:0000313" key="7">
    <source>
        <dbReference type="EMBL" id="GMM51667.1"/>
    </source>
</evidence>
<dbReference type="GO" id="GO:0012505">
    <property type="term" value="C:endomembrane system"/>
    <property type="evidence" value="ECO:0007669"/>
    <property type="project" value="UniProtKB-SubCell"/>
</dbReference>